<dbReference type="EMBL" id="BSYO01000018">
    <property type="protein sequence ID" value="GMH17930.1"/>
    <property type="molecule type" value="Genomic_DNA"/>
</dbReference>
<name>A0AAD3SU91_NEPGR</name>
<dbReference type="PANTHER" id="PTHR35109:SF1">
    <property type="entry name" value="GLUTAMATE RACEMASE"/>
    <property type="match status" value="1"/>
</dbReference>
<sequence>MGRTKLAKMVLLRDAEPANRYFSRFAAGSAGHAAAARAVERGQIQSTNSSVWVPHPRTGIYFPEGHDWVMDDVPEDAALPGRTFWLRNTDGVERPDPDVPPDHYFLSNL</sequence>
<gene>
    <name evidence="1" type="ORF">Nepgr_019771</name>
</gene>
<organism evidence="1 2">
    <name type="scientific">Nepenthes gracilis</name>
    <name type="common">Slender pitcher plant</name>
    <dbReference type="NCBI Taxonomy" id="150966"/>
    <lineage>
        <taxon>Eukaryota</taxon>
        <taxon>Viridiplantae</taxon>
        <taxon>Streptophyta</taxon>
        <taxon>Embryophyta</taxon>
        <taxon>Tracheophyta</taxon>
        <taxon>Spermatophyta</taxon>
        <taxon>Magnoliopsida</taxon>
        <taxon>eudicotyledons</taxon>
        <taxon>Gunneridae</taxon>
        <taxon>Pentapetalae</taxon>
        <taxon>Caryophyllales</taxon>
        <taxon>Nepenthaceae</taxon>
        <taxon>Nepenthes</taxon>
    </lineage>
</organism>
<dbReference type="Proteomes" id="UP001279734">
    <property type="component" value="Unassembled WGS sequence"/>
</dbReference>
<protein>
    <submittedName>
        <fullName evidence="1">Uncharacterized protein</fullName>
    </submittedName>
</protein>
<comment type="caution">
    <text evidence="1">The sequence shown here is derived from an EMBL/GenBank/DDBJ whole genome shotgun (WGS) entry which is preliminary data.</text>
</comment>
<keyword evidence="2" id="KW-1185">Reference proteome</keyword>
<evidence type="ECO:0000313" key="1">
    <source>
        <dbReference type="EMBL" id="GMH17930.1"/>
    </source>
</evidence>
<evidence type="ECO:0000313" key="2">
    <source>
        <dbReference type="Proteomes" id="UP001279734"/>
    </source>
</evidence>
<proteinExistence type="predicted"/>
<dbReference type="AlphaFoldDB" id="A0AAD3SU91"/>
<dbReference type="Pfam" id="PF03242">
    <property type="entry name" value="LEA_3a"/>
    <property type="match status" value="1"/>
</dbReference>
<accession>A0AAD3SU91</accession>
<dbReference type="PANTHER" id="PTHR35109">
    <property type="entry name" value="GLUTAMATE RACEMASE"/>
    <property type="match status" value="1"/>
</dbReference>
<dbReference type="InterPro" id="IPR004926">
    <property type="entry name" value="LEA_3a"/>
</dbReference>
<reference evidence="1" key="1">
    <citation type="submission" date="2023-05" db="EMBL/GenBank/DDBJ databases">
        <title>Nepenthes gracilis genome sequencing.</title>
        <authorList>
            <person name="Fukushima K."/>
        </authorList>
    </citation>
    <scope>NUCLEOTIDE SEQUENCE</scope>
    <source>
        <strain evidence="1">SING2019-196</strain>
    </source>
</reference>